<reference evidence="2" key="1">
    <citation type="submission" date="2013-08" db="EMBL/GenBank/DDBJ databases">
        <authorList>
            <person name="Mendez C."/>
            <person name="Richter M."/>
            <person name="Ferrer M."/>
            <person name="Sanchez J."/>
        </authorList>
    </citation>
    <scope>NUCLEOTIDE SEQUENCE</scope>
</reference>
<dbReference type="PANTHER" id="PTHR39207:SF1">
    <property type="entry name" value="ALPHA-GLUCURONIDASE A"/>
    <property type="match status" value="1"/>
</dbReference>
<dbReference type="GO" id="GO:0005576">
    <property type="term" value="C:extracellular region"/>
    <property type="evidence" value="ECO:0007669"/>
    <property type="project" value="InterPro"/>
</dbReference>
<proteinExistence type="predicted"/>
<sequence>NLDGTVERGYAGSSIWKWDELPQYLSPRYTELARACASVGINGVVLNNVNASPYILTPLYLEKVAALGRVLRPYGIRVYLSVPFSAPITVGRLETADPLTPAVQAWWRKKVAQIYHYVPDFGGFLTKADSEGEPGPEQYGRTQAQGANVLAQALAPYGGIVMWRTFRLFDEPAFRRSRHAGVRHLQ</sequence>
<name>T0ZXB8_9ZZZZ</name>
<dbReference type="SUPFAM" id="SSF51445">
    <property type="entry name" value="(Trans)glycosidases"/>
    <property type="match status" value="1"/>
</dbReference>
<reference evidence="2" key="2">
    <citation type="journal article" date="2014" name="ISME J.">
        <title>Microbial stratification in low pH oxic and suboxic macroscopic growths along an acid mine drainage.</title>
        <authorList>
            <person name="Mendez-Garcia C."/>
            <person name="Mesa V."/>
            <person name="Sprenger R.R."/>
            <person name="Richter M."/>
            <person name="Diez M.S."/>
            <person name="Solano J."/>
            <person name="Bargiela R."/>
            <person name="Golyshina O.V."/>
            <person name="Manteca A."/>
            <person name="Ramos J.L."/>
            <person name="Gallego J.R."/>
            <person name="Llorente I."/>
            <person name="Martins Dos Santos V.A."/>
            <person name="Jensen O.N."/>
            <person name="Pelaez A.I."/>
            <person name="Sanchez J."/>
            <person name="Ferrer M."/>
        </authorList>
    </citation>
    <scope>NUCLEOTIDE SEQUENCE</scope>
</reference>
<evidence type="ECO:0000313" key="2">
    <source>
        <dbReference type="EMBL" id="EQD49262.1"/>
    </source>
</evidence>
<accession>T0ZXB8</accession>
<dbReference type="AlphaFoldDB" id="T0ZXB8"/>
<comment type="caution">
    <text evidence="2">The sequence shown here is derived from an EMBL/GenBank/DDBJ whole genome shotgun (WGS) entry which is preliminary data.</text>
</comment>
<dbReference type="Pfam" id="PF07488">
    <property type="entry name" value="Glyco_hydro_67M"/>
    <property type="match status" value="1"/>
</dbReference>
<dbReference type="EMBL" id="AUZX01010088">
    <property type="protein sequence ID" value="EQD49262.1"/>
    <property type="molecule type" value="Genomic_DNA"/>
</dbReference>
<feature type="non-terminal residue" evidence="2">
    <location>
        <position position="1"/>
    </location>
</feature>
<dbReference type="PANTHER" id="PTHR39207">
    <property type="entry name" value="ALPHA-GLUCURONIDASE A"/>
    <property type="match status" value="1"/>
</dbReference>
<dbReference type="InterPro" id="IPR011100">
    <property type="entry name" value="Glyco_hydro_67_cat"/>
</dbReference>
<protein>
    <submittedName>
        <fullName evidence="2">Alpha-glucuronidase</fullName>
    </submittedName>
</protein>
<feature type="non-terminal residue" evidence="2">
    <location>
        <position position="186"/>
    </location>
</feature>
<feature type="domain" description="Glycosyl hydrolase family 67 catalytic" evidence="1">
    <location>
        <begin position="1"/>
        <end position="166"/>
    </location>
</feature>
<dbReference type="InterPro" id="IPR017853">
    <property type="entry name" value="GH"/>
</dbReference>
<organism evidence="2">
    <name type="scientific">mine drainage metagenome</name>
    <dbReference type="NCBI Taxonomy" id="410659"/>
    <lineage>
        <taxon>unclassified sequences</taxon>
        <taxon>metagenomes</taxon>
        <taxon>ecological metagenomes</taxon>
    </lineage>
</organism>
<dbReference type="GO" id="GO:0033939">
    <property type="term" value="F:xylan alpha-1,2-glucuronosidase activity"/>
    <property type="evidence" value="ECO:0007669"/>
    <property type="project" value="TreeGrafter"/>
</dbReference>
<evidence type="ECO:0000259" key="1">
    <source>
        <dbReference type="Pfam" id="PF07488"/>
    </source>
</evidence>
<dbReference type="Gene3D" id="3.20.20.80">
    <property type="entry name" value="Glycosidases"/>
    <property type="match status" value="1"/>
</dbReference>
<dbReference type="GO" id="GO:0045493">
    <property type="term" value="P:xylan catabolic process"/>
    <property type="evidence" value="ECO:0007669"/>
    <property type="project" value="InterPro"/>
</dbReference>
<gene>
    <name evidence="2" type="ORF">B1A_13762</name>
</gene>
<dbReference type="GO" id="GO:0046559">
    <property type="term" value="F:alpha-glucuronidase activity"/>
    <property type="evidence" value="ECO:0007669"/>
    <property type="project" value="InterPro"/>
</dbReference>